<evidence type="ECO:0000313" key="1">
    <source>
        <dbReference type="EMBL" id="WQJ52748.1"/>
    </source>
</evidence>
<keyword evidence="2" id="KW-1185">Reference proteome</keyword>
<protein>
    <submittedName>
        <fullName evidence="1">Uncharacterized protein</fullName>
    </submittedName>
</protein>
<accession>A0ABZ0Z0R4</accession>
<reference evidence="1 2" key="1">
    <citation type="submission" date="2023-11" db="EMBL/GenBank/DDBJ databases">
        <authorList>
            <person name="Cook R."/>
            <person name="Crisci M."/>
            <person name="Pye H."/>
            <person name="Adriaenssens E."/>
            <person name="Santini J."/>
        </authorList>
    </citation>
    <scope>NUCLEOTIDE SEQUENCE [LARGE SCALE GENOMIC DNA]</scope>
    <source>
        <strain evidence="1">Lak_Megaphage_RVC_JS4_GC31</strain>
    </source>
</reference>
<name>A0ABZ0Z0R4_9CAUD</name>
<organism evidence="1 2">
    <name type="scientific">phage Lak_Megaphage_RVC_JS4_GC31</name>
    <dbReference type="NCBI Taxonomy" id="3109228"/>
    <lineage>
        <taxon>Viruses</taxon>
        <taxon>Duplodnaviria</taxon>
        <taxon>Heunggongvirae</taxon>
        <taxon>Uroviricota</taxon>
        <taxon>Caudoviricetes</taxon>
        <taxon>Caudoviricetes code 15 clade</taxon>
    </lineage>
</organism>
<proteinExistence type="predicted"/>
<dbReference type="Proteomes" id="UP001349343">
    <property type="component" value="Segment"/>
</dbReference>
<evidence type="ECO:0000313" key="2">
    <source>
        <dbReference type="Proteomes" id="UP001349343"/>
    </source>
</evidence>
<sequence length="188" mass="21852">MELTSEIKTYEDFEAFNKCTVYAVKFSENITDGVLPFVDNISANENFNVEDIFAGNPIPSEVILHSKTTEYNELDTRVDVYDILPVSGSWNDVENNLRPQLIGTAYTPQNVFSVSKRISTRNIINFYNFYIEKDIHIFPSKEDCEVYISECSKQMFKNICKCCKIKAEQYARTAKKLSEFYCQKYEEK</sequence>
<dbReference type="EMBL" id="OR769222">
    <property type="protein sequence ID" value="WQJ52748.1"/>
    <property type="molecule type" value="Genomic_DNA"/>
</dbReference>